<dbReference type="AlphaFoldDB" id="A0A3E1NEV0"/>
<keyword evidence="2" id="KW-1185">Reference proteome</keyword>
<reference evidence="1 2" key="1">
    <citation type="submission" date="2018-08" db="EMBL/GenBank/DDBJ databases">
        <title>Chitinophagaceae sp. K23C18032701, a novel bacterium isolated from forest soil.</title>
        <authorList>
            <person name="Wang C."/>
        </authorList>
    </citation>
    <scope>NUCLEOTIDE SEQUENCE [LARGE SCALE GENOMIC DNA]</scope>
    <source>
        <strain evidence="1 2">K23C18032701</strain>
    </source>
</reference>
<comment type="caution">
    <text evidence="1">The sequence shown here is derived from an EMBL/GenBank/DDBJ whole genome shotgun (WGS) entry which is preliminary data.</text>
</comment>
<dbReference type="Pfam" id="PF14595">
    <property type="entry name" value="Thioredoxin_9"/>
    <property type="match status" value="1"/>
</dbReference>
<organism evidence="1 2">
    <name type="scientific">Deminuibacter soli</name>
    <dbReference type="NCBI Taxonomy" id="2291815"/>
    <lineage>
        <taxon>Bacteria</taxon>
        <taxon>Pseudomonadati</taxon>
        <taxon>Bacteroidota</taxon>
        <taxon>Chitinophagia</taxon>
        <taxon>Chitinophagales</taxon>
        <taxon>Chitinophagaceae</taxon>
        <taxon>Deminuibacter</taxon>
    </lineage>
</organism>
<sequence length="188" mass="21849">MNFDTYQQTFRDILNNTAPPAPYDKPEYINYTRLNWTRQQRWLKHGVLNTNLATAINNIQEEQLWTIITEPWCGDAAHTIPFIHRLTAAQPLITTDYHLRDTPPFLIEHYLTNGTKSIPRLIIADRHNKDLAIWGPRPATCQLLYRKLTDAHAPNEEKKIALQQWYNEDKGVSFQAELLAIVQNMLSA</sequence>
<name>A0A3E1NEV0_9BACT</name>
<gene>
    <name evidence="1" type="ORF">DXN05_20335</name>
</gene>
<evidence type="ECO:0000313" key="2">
    <source>
        <dbReference type="Proteomes" id="UP000261284"/>
    </source>
</evidence>
<dbReference type="RefSeq" id="WP_116849264.1">
    <property type="nucleotide sequence ID" value="NZ_QTJU01000010.1"/>
</dbReference>
<protein>
    <submittedName>
        <fullName evidence="1">Thioredoxin family protein</fullName>
    </submittedName>
</protein>
<proteinExistence type="predicted"/>
<accession>A0A3E1NEV0</accession>
<dbReference type="EMBL" id="QTJU01000010">
    <property type="protein sequence ID" value="RFM26392.1"/>
    <property type="molecule type" value="Genomic_DNA"/>
</dbReference>
<dbReference type="Proteomes" id="UP000261284">
    <property type="component" value="Unassembled WGS sequence"/>
</dbReference>
<dbReference type="OrthoDB" id="6120799at2"/>
<evidence type="ECO:0000313" key="1">
    <source>
        <dbReference type="EMBL" id="RFM26392.1"/>
    </source>
</evidence>
<dbReference type="Gene3D" id="3.40.30.10">
    <property type="entry name" value="Glutaredoxin"/>
    <property type="match status" value="1"/>
</dbReference>